<feature type="transmembrane region" description="Helical" evidence="7">
    <location>
        <begin position="82"/>
        <end position="100"/>
    </location>
</feature>
<evidence type="ECO:0000256" key="1">
    <source>
        <dbReference type="ARBA" id="ARBA00004651"/>
    </source>
</evidence>
<dbReference type="Proteomes" id="UP001596392">
    <property type="component" value="Unassembled WGS sequence"/>
</dbReference>
<evidence type="ECO:0000256" key="6">
    <source>
        <dbReference type="SAM" id="MobiDB-lite"/>
    </source>
</evidence>
<keyword evidence="10" id="KW-1185">Reference proteome</keyword>
<keyword evidence="4 7" id="KW-1133">Transmembrane helix</keyword>
<dbReference type="RefSeq" id="WP_376809771.1">
    <property type="nucleotide sequence ID" value="NZ_JBHTAC010000048.1"/>
</dbReference>
<evidence type="ECO:0000259" key="8">
    <source>
        <dbReference type="PROSITE" id="PS50850"/>
    </source>
</evidence>
<dbReference type="PRINTS" id="PR01036">
    <property type="entry name" value="TCRTETB"/>
</dbReference>
<feature type="transmembrane region" description="Helical" evidence="7">
    <location>
        <begin position="323"/>
        <end position="342"/>
    </location>
</feature>
<feature type="transmembrane region" description="Helical" evidence="7">
    <location>
        <begin position="379"/>
        <end position="400"/>
    </location>
</feature>
<feature type="transmembrane region" description="Helical" evidence="7">
    <location>
        <begin position="106"/>
        <end position="128"/>
    </location>
</feature>
<feature type="transmembrane region" description="Helical" evidence="7">
    <location>
        <begin position="168"/>
        <end position="186"/>
    </location>
</feature>
<evidence type="ECO:0000313" key="9">
    <source>
        <dbReference type="EMBL" id="MFC7246993.1"/>
    </source>
</evidence>
<feature type="transmembrane region" description="Helical" evidence="7">
    <location>
        <begin position="349"/>
        <end position="367"/>
    </location>
</feature>
<dbReference type="PROSITE" id="PS50850">
    <property type="entry name" value="MFS"/>
    <property type="match status" value="1"/>
</dbReference>
<evidence type="ECO:0000256" key="5">
    <source>
        <dbReference type="ARBA" id="ARBA00023136"/>
    </source>
</evidence>
<feature type="transmembrane region" description="Helical" evidence="7">
    <location>
        <begin position="207"/>
        <end position="228"/>
    </location>
</feature>
<dbReference type="PANTHER" id="PTHR42718">
    <property type="entry name" value="MAJOR FACILITATOR SUPERFAMILY MULTIDRUG TRANSPORTER MFSC"/>
    <property type="match status" value="1"/>
</dbReference>
<sequence>MALTSPDRQTATGTVLFTLACGQFLMTLDSSVMNVSIATVAEDVGTTVTGIQTAITMYTLVMAALMITGGKIGQIISFKRSFAIGCVIYGAGSLTTALAPDLTVLLIGWSLLEGVGAALILPAIVALVATNFDRSQRPRAYGLVAAFGAIAVAVGPLIGGLLTTYASWRWVFAGEVVVVLGILLLTRHMRGLPPDRATRLDLGGTALSGLGLVLVVFGVLRGGTWGFVNPKPGGPAWLGLSPVFWLVIAGGVVLRWFLSRERARQRRGRPVLLDPGLLDNRLLRGGLNSFLFQYLLQAGLFFTVPLYLSVALGLSAIDTGLRILPLSVTLLLAAVGVPRFLPNASPRRVVQLGFAALFAGIVALAAALEVGAGPEIVTWPLLLAGLGIGALASQLGSVTVSAVPDERSAEVGGLQNTVTNLGASIGTALAGAVLISGLTTSFLTGVQANPAIPAEVSAQAQVQLSAGIPFLSNDQLAAALSDAGVDPSTAAAAVAQNEQSRLDGLRAALGLLAIIALAALFLTRGIPTHQPGTAPPPEPGTAPSPQPGTALPPQA</sequence>
<evidence type="ECO:0000313" key="10">
    <source>
        <dbReference type="Proteomes" id="UP001596392"/>
    </source>
</evidence>
<feature type="domain" description="Major facilitator superfamily (MFS) profile" evidence="8">
    <location>
        <begin position="15"/>
        <end position="463"/>
    </location>
</feature>
<dbReference type="InterPro" id="IPR036259">
    <property type="entry name" value="MFS_trans_sf"/>
</dbReference>
<dbReference type="InterPro" id="IPR011701">
    <property type="entry name" value="MFS"/>
</dbReference>
<evidence type="ECO:0000256" key="2">
    <source>
        <dbReference type="ARBA" id="ARBA00022448"/>
    </source>
</evidence>
<dbReference type="EMBL" id="JBHTAC010000048">
    <property type="protein sequence ID" value="MFC7246993.1"/>
    <property type="molecule type" value="Genomic_DNA"/>
</dbReference>
<dbReference type="PANTHER" id="PTHR42718:SF9">
    <property type="entry name" value="MAJOR FACILITATOR SUPERFAMILY MULTIDRUG TRANSPORTER MFSC"/>
    <property type="match status" value="1"/>
</dbReference>
<evidence type="ECO:0000256" key="7">
    <source>
        <dbReference type="SAM" id="Phobius"/>
    </source>
</evidence>
<protein>
    <submittedName>
        <fullName evidence="9">MFS transporter</fullName>
    </submittedName>
</protein>
<comment type="caution">
    <text evidence="9">The sequence shown here is derived from an EMBL/GenBank/DDBJ whole genome shotgun (WGS) entry which is preliminary data.</text>
</comment>
<dbReference type="Pfam" id="PF07690">
    <property type="entry name" value="MFS_1"/>
    <property type="match status" value="1"/>
</dbReference>
<accession>A0ABW2H503</accession>
<dbReference type="Gene3D" id="1.20.1720.10">
    <property type="entry name" value="Multidrug resistance protein D"/>
    <property type="match status" value="1"/>
</dbReference>
<feature type="region of interest" description="Disordered" evidence="6">
    <location>
        <begin position="528"/>
        <end position="555"/>
    </location>
</feature>
<proteinExistence type="predicted"/>
<dbReference type="InterPro" id="IPR020846">
    <property type="entry name" value="MFS_dom"/>
</dbReference>
<feature type="transmembrane region" description="Helical" evidence="7">
    <location>
        <begin position="140"/>
        <end position="162"/>
    </location>
</feature>
<evidence type="ECO:0000256" key="4">
    <source>
        <dbReference type="ARBA" id="ARBA00022989"/>
    </source>
</evidence>
<name>A0ABW2H503_9ACTN</name>
<dbReference type="CDD" id="cd17321">
    <property type="entry name" value="MFS_MMR_MDR_like"/>
    <property type="match status" value="1"/>
</dbReference>
<feature type="transmembrane region" description="Helical" evidence="7">
    <location>
        <begin position="504"/>
        <end position="522"/>
    </location>
</feature>
<feature type="transmembrane region" description="Helical" evidence="7">
    <location>
        <begin position="234"/>
        <end position="258"/>
    </location>
</feature>
<keyword evidence="3 7" id="KW-0812">Transmembrane</keyword>
<evidence type="ECO:0000256" key="3">
    <source>
        <dbReference type="ARBA" id="ARBA00022692"/>
    </source>
</evidence>
<feature type="compositionally biased region" description="Pro residues" evidence="6">
    <location>
        <begin position="533"/>
        <end position="546"/>
    </location>
</feature>
<keyword evidence="5 7" id="KW-0472">Membrane</keyword>
<dbReference type="Gene3D" id="1.20.1250.20">
    <property type="entry name" value="MFS general substrate transporter like domains"/>
    <property type="match status" value="1"/>
</dbReference>
<comment type="subcellular location">
    <subcellularLocation>
        <location evidence="1">Cell membrane</location>
        <topology evidence="1">Multi-pass membrane protein</topology>
    </subcellularLocation>
</comment>
<dbReference type="SUPFAM" id="SSF103473">
    <property type="entry name" value="MFS general substrate transporter"/>
    <property type="match status" value="1"/>
</dbReference>
<reference evidence="10" key="1">
    <citation type="journal article" date="2019" name="Int. J. Syst. Evol. Microbiol.">
        <title>The Global Catalogue of Microorganisms (GCM) 10K type strain sequencing project: providing services to taxonomists for standard genome sequencing and annotation.</title>
        <authorList>
            <consortium name="The Broad Institute Genomics Platform"/>
            <consortium name="The Broad Institute Genome Sequencing Center for Infectious Disease"/>
            <person name="Wu L."/>
            <person name="Ma J."/>
        </authorList>
    </citation>
    <scope>NUCLEOTIDE SEQUENCE [LARGE SCALE GENOMIC DNA]</scope>
    <source>
        <strain evidence="10">CGMCC 1.9106</strain>
    </source>
</reference>
<feature type="transmembrane region" description="Helical" evidence="7">
    <location>
        <begin position="291"/>
        <end position="317"/>
    </location>
</feature>
<organism evidence="9 10">
    <name type="scientific">Catellatospora aurea</name>
    <dbReference type="NCBI Taxonomy" id="1337874"/>
    <lineage>
        <taxon>Bacteria</taxon>
        <taxon>Bacillati</taxon>
        <taxon>Actinomycetota</taxon>
        <taxon>Actinomycetes</taxon>
        <taxon>Micromonosporales</taxon>
        <taxon>Micromonosporaceae</taxon>
        <taxon>Catellatospora</taxon>
    </lineage>
</organism>
<feature type="transmembrane region" description="Helical" evidence="7">
    <location>
        <begin position="50"/>
        <end position="70"/>
    </location>
</feature>
<gene>
    <name evidence="9" type="ORF">ACFQO7_31330</name>
</gene>
<keyword evidence="2" id="KW-0813">Transport</keyword>